<dbReference type="InterPro" id="IPR012338">
    <property type="entry name" value="Beta-lactam/transpept-like"/>
</dbReference>
<reference evidence="2 3" key="1">
    <citation type="submission" date="2023-07" db="EMBL/GenBank/DDBJ databases">
        <title>Comparative genomics of wheat-associated soil bacteria to identify genetic determinants of phenazine resistance.</title>
        <authorList>
            <person name="Mouncey N."/>
        </authorList>
    </citation>
    <scope>NUCLEOTIDE SEQUENCE [LARGE SCALE GENOMIC DNA]</scope>
    <source>
        <strain evidence="2 3">W2I7</strain>
    </source>
</reference>
<dbReference type="SUPFAM" id="SSF56601">
    <property type="entry name" value="beta-lactamase/transpeptidase-like"/>
    <property type="match status" value="1"/>
</dbReference>
<evidence type="ECO:0000313" key="2">
    <source>
        <dbReference type="EMBL" id="MDQ0644122.1"/>
    </source>
</evidence>
<dbReference type="Pfam" id="PF00144">
    <property type="entry name" value="Beta-lactamase"/>
    <property type="match status" value="1"/>
</dbReference>
<comment type="caution">
    <text evidence="2">The sequence shown here is derived from an EMBL/GenBank/DDBJ whole genome shotgun (WGS) entry which is preliminary data.</text>
</comment>
<accession>A0ABU0PB41</accession>
<dbReference type="PANTHER" id="PTHR43283:SF18">
    <property type="match status" value="1"/>
</dbReference>
<name>A0ABU0PB41_9MICO</name>
<dbReference type="Gene3D" id="3.40.710.10">
    <property type="entry name" value="DD-peptidase/beta-lactamase superfamily"/>
    <property type="match status" value="1"/>
</dbReference>
<dbReference type="InterPro" id="IPR050789">
    <property type="entry name" value="Diverse_Enzym_Activities"/>
</dbReference>
<dbReference type="Proteomes" id="UP001239085">
    <property type="component" value="Unassembled WGS sequence"/>
</dbReference>
<feature type="domain" description="Beta-lactamase-related" evidence="1">
    <location>
        <begin position="33"/>
        <end position="365"/>
    </location>
</feature>
<evidence type="ECO:0000259" key="1">
    <source>
        <dbReference type="Pfam" id="PF00144"/>
    </source>
</evidence>
<gene>
    <name evidence="2" type="ORF">QFZ46_002282</name>
</gene>
<dbReference type="EMBL" id="JAUSXK010000001">
    <property type="protein sequence ID" value="MDQ0644122.1"/>
    <property type="molecule type" value="Genomic_DNA"/>
</dbReference>
<evidence type="ECO:0000313" key="3">
    <source>
        <dbReference type="Proteomes" id="UP001239085"/>
    </source>
</evidence>
<dbReference type="RefSeq" id="WP_307361503.1">
    <property type="nucleotide sequence ID" value="NZ_JAUSXK010000001.1"/>
</dbReference>
<organism evidence="2 3">
    <name type="scientific">Microbacterium murale</name>
    <dbReference type="NCBI Taxonomy" id="1081040"/>
    <lineage>
        <taxon>Bacteria</taxon>
        <taxon>Bacillati</taxon>
        <taxon>Actinomycetota</taxon>
        <taxon>Actinomycetes</taxon>
        <taxon>Micrococcales</taxon>
        <taxon>Microbacteriaceae</taxon>
        <taxon>Microbacterium</taxon>
    </lineage>
</organism>
<dbReference type="InterPro" id="IPR001466">
    <property type="entry name" value="Beta-lactam-related"/>
</dbReference>
<proteinExistence type="predicted"/>
<sequence length="509" mass="54051">MSSTPVPSTRAVLDRAVAADGLRNALAATRHLAPATAAAITHHGEILAVDVQGTPRRDGSPTARGTVFRIASMTKSFLAATALALRDDGLLDLHAPAAEYVPGLAAATFQGRPVSMTLSSLLSNRAGLTEDNAWVDEMLGEPRELIGELVDSGLRLAALPDSEYHYSNLGISMIGRAIESVTGLPVEVVMQERIIDPLGLSDTRAAASLYPRGTDLALGFRTFDDGMTFVEEPFVGSGALACIGSLFSTLDDIARWMHFLSTAFDADPVAEDVLCAASRRELQGARSMIPISGARFDRHDVDGAGYGYGVVVEHDRRFGRILQHAGGLPGFSSHMRWHPASGLGAVVFGNSDAFDAGPVAAQALRDTLTTIGAPAAIVRPWSDTLAAASVLDDLVRTGRPLSDATDLLARNVLRDVPVPVRDTRLRAAFDEVGDPLRHAGPVSQRIVTARDAASLRWRIPCERGALICDVHLMGLPDPLVQSFSIRVGDGDIPRGEVSDVTAHYAVELP</sequence>
<protein>
    <submittedName>
        <fullName evidence="2">CubicO group peptidase (Beta-lactamase class C family)</fullName>
    </submittedName>
</protein>
<keyword evidence="3" id="KW-1185">Reference proteome</keyword>
<dbReference type="PANTHER" id="PTHR43283">
    <property type="entry name" value="BETA-LACTAMASE-RELATED"/>
    <property type="match status" value="1"/>
</dbReference>